<evidence type="ECO:0008006" key="2">
    <source>
        <dbReference type="Google" id="ProtNLM"/>
    </source>
</evidence>
<dbReference type="GO" id="GO:0005886">
    <property type="term" value="C:plasma membrane"/>
    <property type="evidence" value="ECO:0007669"/>
    <property type="project" value="TreeGrafter"/>
</dbReference>
<dbReference type="STRING" id="400682.A0A1X7V3V4"/>
<dbReference type="PANTHER" id="PTHR36300:SF1">
    <property type="entry name" value="RAW, ISOFORM A"/>
    <property type="match status" value="1"/>
</dbReference>
<dbReference type="SUPFAM" id="SSF47473">
    <property type="entry name" value="EF-hand"/>
    <property type="match status" value="1"/>
</dbReference>
<dbReference type="AlphaFoldDB" id="A0A1X7V3V4"/>
<name>A0A1X7V3V4_AMPQE</name>
<dbReference type="PANTHER" id="PTHR36300">
    <property type="entry name" value="RAW, ISOFORM A"/>
    <property type="match status" value="1"/>
</dbReference>
<sequence length="503" mass="57753">MATGIGVFTKKAVAAYDKWILSSKSSETSRISFIKEEEEGDEEESEKYVQAFSDLGLQISAHQVRQLLLTCSSCIREEGERPSKRRKEENKPILSFHQFCVFASEVAYHHSSCRLSRSDDGSMEKRYIKPIKEKLKFINSECRHEVFLGGSCNPTVWRRELSIPLLENEGVTYYNPQVDHWTPELMEIEEEAKKNAVGLLFVIDNQTRACSSIVETAYLIGRQEEAIVVVVNDFLDDSCQIAGEAIGEFEFPDLKKSRLIIKDLIYSHNILIEPNVKRGTETVVKVVRELFTEEDLMRKLERNRITNKIYNENIISKLNYIFSMYDNYKDKTLTINEACLALHSLKVLSPFASLPSLLPSLPFSRWERDGINFDEFCMLYCELRYHSSVKLRDTVSNGWTWSLGTYLRSSVQWLSGLIWRPFPSPPPPSNAAYSVGENKNKIVLCIEEMSNDHVDKKILTPRAVKDYNRARAYLTSLANKNKIPVHSDIKEAVLCSIDRLRSK</sequence>
<accession>A0A1X7V3V4</accession>
<proteinExistence type="predicted"/>
<protein>
    <recommendedName>
        <fullName evidence="2">EF-hand domain-containing protein</fullName>
    </recommendedName>
</protein>
<dbReference type="EnsemblMetazoa" id="Aqu2.1.34237_001">
    <property type="protein sequence ID" value="Aqu2.1.34237_001"/>
    <property type="gene ID" value="Aqu2.1.34237"/>
</dbReference>
<organism evidence="1">
    <name type="scientific">Amphimedon queenslandica</name>
    <name type="common">Sponge</name>
    <dbReference type="NCBI Taxonomy" id="400682"/>
    <lineage>
        <taxon>Eukaryota</taxon>
        <taxon>Metazoa</taxon>
        <taxon>Porifera</taxon>
        <taxon>Demospongiae</taxon>
        <taxon>Heteroscleromorpha</taxon>
        <taxon>Haplosclerida</taxon>
        <taxon>Niphatidae</taxon>
        <taxon>Amphimedon</taxon>
    </lineage>
</organism>
<dbReference type="InterPro" id="IPR039470">
    <property type="entry name" value="Nuc_deoxyri_tr2"/>
</dbReference>
<dbReference type="InterPro" id="IPR011992">
    <property type="entry name" value="EF-hand-dom_pair"/>
</dbReference>
<dbReference type="Gene3D" id="3.40.50.450">
    <property type="match status" value="1"/>
</dbReference>
<dbReference type="InParanoid" id="A0A1X7V3V4"/>
<dbReference type="OrthoDB" id="6493944at2759"/>
<evidence type="ECO:0000313" key="1">
    <source>
        <dbReference type="EnsemblMetazoa" id="Aqu2.1.34237_001"/>
    </source>
</evidence>
<dbReference type="Pfam" id="PF15891">
    <property type="entry name" value="Nuc_deoxyri_tr2"/>
    <property type="match status" value="1"/>
</dbReference>
<reference evidence="1" key="1">
    <citation type="submission" date="2017-05" db="UniProtKB">
        <authorList>
            <consortium name="EnsemblMetazoa"/>
        </authorList>
    </citation>
    <scope>IDENTIFICATION</scope>
</reference>